<protein>
    <submittedName>
        <fullName evidence="1">Uncharacterized protein</fullName>
    </submittedName>
</protein>
<proteinExistence type="predicted"/>
<evidence type="ECO:0000313" key="2">
    <source>
        <dbReference type="Proteomes" id="UP000299290"/>
    </source>
</evidence>
<dbReference type="RefSeq" id="WP_137970617.1">
    <property type="nucleotide sequence ID" value="NZ_BJHV01000003.1"/>
</dbReference>
<accession>A0A4D4KM69</accession>
<keyword evidence="2" id="KW-1185">Reference proteome</keyword>
<dbReference type="EMBL" id="BJHV01000003">
    <property type="protein sequence ID" value="GDY49284.1"/>
    <property type="molecule type" value="Genomic_DNA"/>
</dbReference>
<reference evidence="1 2" key="1">
    <citation type="journal article" date="2020" name="Int. J. Syst. Evol. Microbiol.">
        <title>Reclassification of Streptomyces castelarensis and Streptomyces sporoclivatus as later heterotypic synonyms of Streptomyces antimycoticus.</title>
        <authorList>
            <person name="Komaki H."/>
            <person name="Tamura T."/>
        </authorList>
    </citation>
    <scope>NUCLEOTIDE SEQUENCE [LARGE SCALE GENOMIC DNA]</scope>
    <source>
        <strain evidence="1 2">NBRC 12839</strain>
    </source>
</reference>
<dbReference type="AlphaFoldDB" id="A0A4D4KM69"/>
<comment type="caution">
    <text evidence="1">The sequence shown here is derived from an EMBL/GenBank/DDBJ whole genome shotgun (WGS) entry which is preliminary data.</text>
</comment>
<gene>
    <name evidence="1" type="ORF">SANT12839_101660</name>
</gene>
<organism evidence="1 2">
    <name type="scientific">Streptomyces antimycoticus</name>
    <dbReference type="NCBI Taxonomy" id="68175"/>
    <lineage>
        <taxon>Bacteria</taxon>
        <taxon>Bacillati</taxon>
        <taxon>Actinomycetota</taxon>
        <taxon>Actinomycetes</taxon>
        <taxon>Kitasatosporales</taxon>
        <taxon>Streptomycetaceae</taxon>
        <taxon>Streptomyces</taxon>
        <taxon>Streptomyces violaceusniger group</taxon>
    </lineage>
</organism>
<sequence length="114" mass="12289">MNLNYERHNITRSEDLPFAGDATTADVVYAINLLTSLGREVNAPLISPDARLVQYVQLGDVSRWLVDAADALHGDLAGEGDEDSVEAVAEYLATEQEARDAERSKASVSSTPQA</sequence>
<name>A0A4D4KM69_9ACTN</name>
<evidence type="ECO:0000313" key="1">
    <source>
        <dbReference type="EMBL" id="GDY49284.1"/>
    </source>
</evidence>
<dbReference type="Proteomes" id="UP000299290">
    <property type="component" value="Unassembled WGS sequence"/>
</dbReference>